<dbReference type="Proteomes" id="UP000252585">
    <property type="component" value="Unassembled WGS sequence"/>
</dbReference>
<evidence type="ECO:0000313" key="1">
    <source>
        <dbReference type="EMBL" id="RCW63369.1"/>
    </source>
</evidence>
<evidence type="ECO:0000313" key="2">
    <source>
        <dbReference type="Proteomes" id="UP000252585"/>
    </source>
</evidence>
<name>A0A368X6N5_9BACI</name>
<gene>
    <name evidence="1" type="ORF">DFR57_11836</name>
</gene>
<accession>A0A368X6N5</accession>
<dbReference type="EMBL" id="QPJJ01000018">
    <property type="protein sequence ID" value="RCW63369.1"/>
    <property type="molecule type" value="Genomic_DNA"/>
</dbReference>
<organism evidence="1 2">
    <name type="scientific">Saliterribacillus persicus</name>
    <dbReference type="NCBI Taxonomy" id="930114"/>
    <lineage>
        <taxon>Bacteria</taxon>
        <taxon>Bacillati</taxon>
        <taxon>Bacillota</taxon>
        <taxon>Bacilli</taxon>
        <taxon>Bacillales</taxon>
        <taxon>Bacillaceae</taxon>
        <taxon>Saliterribacillus</taxon>
    </lineage>
</organism>
<reference evidence="1 2" key="1">
    <citation type="submission" date="2018-07" db="EMBL/GenBank/DDBJ databases">
        <title>Genomic Encyclopedia of Type Strains, Phase IV (KMG-IV): sequencing the most valuable type-strain genomes for metagenomic binning, comparative biology and taxonomic classification.</title>
        <authorList>
            <person name="Goeker M."/>
        </authorList>
    </citation>
    <scope>NUCLEOTIDE SEQUENCE [LARGE SCALE GENOMIC DNA]</scope>
    <source>
        <strain evidence="1 2">DSM 27696</strain>
    </source>
</reference>
<dbReference type="Pfam" id="PF11337">
    <property type="entry name" value="DUF3139"/>
    <property type="match status" value="1"/>
</dbReference>
<protein>
    <submittedName>
        <fullName evidence="1">Uncharacterized protein DUF3139</fullName>
    </submittedName>
</protein>
<comment type="caution">
    <text evidence="1">The sequence shown here is derived from an EMBL/GenBank/DDBJ whole genome shotgun (WGS) entry which is preliminary data.</text>
</comment>
<dbReference type="AlphaFoldDB" id="A0A368X6N5"/>
<proteinExistence type="predicted"/>
<dbReference type="RefSeq" id="WP_170133015.1">
    <property type="nucleotide sequence ID" value="NZ_QPJJ01000018.1"/>
</dbReference>
<keyword evidence="2" id="KW-1185">Reference proteome</keyword>
<dbReference type="InterPro" id="IPR021486">
    <property type="entry name" value="DUF3139"/>
</dbReference>
<sequence>MNLRKIKKKHIVISIILLGLIVGFSYDLYTKNQMKNDVVAYLVNEGYQEEEISEISVHWSKPSTRPTASVIFKEEPDKVYFYMYDNEQIEPSGTSK</sequence>